<feature type="transmembrane region" description="Helical" evidence="6">
    <location>
        <begin position="139"/>
        <end position="158"/>
    </location>
</feature>
<comment type="subcellular location">
    <subcellularLocation>
        <location evidence="1">Cell membrane</location>
        <topology evidence="1">Multi-pass membrane protein</topology>
    </subcellularLocation>
</comment>
<evidence type="ECO:0000256" key="6">
    <source>
        <dbReference type="SAM" id="Phobius"/>
    </source>
</evidence>
<dbReference type="RefSeq" id="WP_111063454.1">
    <property type="nucleotide sequence ID" value="NZ_JBHUCU010000007.1"/>
</dbReference>
<feature type="transmembrane region" description="Helical" evidence="6">
    <location>
        <begin position="12"/>
        <end position="38"/>
    </location>
</feature>
<evidence type="ECO:0000256" key="3">
    <source>
        <dbReference type="ARBA" id="ARBA00022692"/>
    </source>
</evidence>
<evidence type="ECO:0000313" key="8">
    <source>
        <dbReference type="Proteomes" id="UP000249248"/>
    </source>
</evidence>
<dbReference type="GO" id="GO:0005886">
    <property type="term" value="C:plasma membrane"/>
    <property type="evidence" value="ECO:0007669"/>
    <property type="project" value="UniProtKB-SubCell"/>
</dbReference>
<dbReference type="EMBL" id="QKSB01000006">
    <property type="protein sequence ID" value="PZE16845.1"/>
    <property type="molecule type" value="Genomic_DNA"/>
</dbReference>
<dbReference type="OrthoDB" id="9794512at2"/>
<accession>A0A2W1NBY2</accession>
<evidence type="ECO:0000256" key="2">
    <source>
        <dbReference type="ARBA" id="ARBA00022475"/>
    </source>
</evidence>
<keyword evidence="2" id="KW-1003">Cell membrane</keyword>
<dbReference type="PANTHER" id="PTHR30294:SF29">
    <property type="entry name" value="MULTIDRUG ABC TRANSPORTER PERMEASE YBHS-RELATED"/>
    <property type="match status" value="1"/>
</dbReference>
<sequence length="243" mass="26898">MKALYLKEIRGFLGSLIGYAVIGTFLILNSLFLWVFSFGTNILEGGTADLVSYFTIAPIIFLILIPAITMRSFSEEKRTGTIELLYTRPLTDMQIILAKYFAGLTLVIIAVLPTIIYYISIHFLGNPVGNIDDGVTISSYIGLILVGGVFVSIGIFVSSLTENQIVALILAVFLTWFIYLGFDILATYSQFGGADYFIRNLGVLTHFTAIQKGVLVLSDLVYFISCIVVFILATKLVLQSRKW</sequence>
<feature type="transmembrane region" description="Helical" evidence="6">
    <location>
        <begin position="50"/>
        <end position="68"/>
    </location>
</feature>
<proteinExistence type="predicted"/>
<evidence type="ECO:0000256" key="1">
    <source>
        <dbReference type="ARBA" id="ARBA00004651"/>
    </source>
</evidence>
<keyword evidence="8" id="KW-1185">Reference proteome</keyword>
<feature type="transmembrane region" description="Helical" evidence="6">
    <location>
        <begin position="97"/>
        <end position="119"/>
    </location>
</feature>
<keyword evidence="4 6" id="KW-1133">Transmembrane helix</keyword>
<name>A0A2W1NBY2_9FLAO</name>
<evidence type="ECO:0000256" key="5">
    <source>
        <dbReference type="ARBA" id="ARBA00023136"/>
    </source>
</evidence>
<evidence type="ECO:0000256" key="4">
    <source>
        <dbReference type="ARBA" id="ARBA00022989"/>
    </source>
</evidence>
<reference evidence="7 8" key="1">
    <citation type="submission" date="2018-06" db="EMBL/GenBank/DDBJ databases">
        <title>The draft genome sequence of Crocinitomix sp. SM1701.</title>
        <authorList>
            <person name="Zhang X."/>
        </authorList>
    </citation>
    <scope>NUCLEOTIDE SEQUENCE [LARGE SCALE GENOMIC DNA]</scope>
    <source>
        <strain evidence="7 8">SM1701</strain>
    </source>
</reference>
<dbReference type="PANTHER" id="PTHR30294">
    <property type="entry name" value="MEMBRANE COMPONENT OF ABC TRANSPORTER YHHJ-RELATED"/>
    <property type="match status" value="1"/>
</dbReference>
<evidence type="ECO:0000313" key="7">
    <source>
        <dbReference type="EMBL" id="PZE16845.1"/>
    </source>
</evidence>
<organism evidence="7 8">
    <name type="scientific">Putridiphycobacter roseus</name>
    <dbReference type="NCBI Taxonomy" id="2219161"/>
    <lineage>
        <taxon>Bacteria</taxon>
        <taxon>Pseudomonadati</taxon>
        <taxon>Bacteroidota</taxon>
        <taxon>Flavobacteriia</taxon>
        <taxon>Flavobacteriales</taxon>
        <taxon>Crocinitomicaceae</taxon>
        <taxon>Putridiphycobacter</taxon>
    </lineage>
</organism>
<comment type="caution">
    <text evidence="7">The sequence shown here is derived from an EMBL/GenBank/DDBJ whole genome shotgun (WGS) entry which is preliminary data.</text>
</comment>
<feature type="transmembrane region" description="Helical" evidence="6">
    <location>
        <begin position="165"/>
        <end position="182"/>
    </location>
</feature>
<dbReference type="InterPro" id="IPR051449">
    <property type="entry name" value="ABC-2_transporter_component"/>
</dbReference>
<dbReference type="GO" id="GO:0140359">
    <property type="term" value="F:ABC-type transporter activity"/>
    <property type="evidence" value="ECO:0007669"/>
    <property type="project" value="InterPro"/>
</dbReference>
<dbReference type="Pfam" id="PF12679">
    <property type="entry name" value="ABC2_membrane_2"/>
    <property type="match status" value="1"/>
</dbReference>
<keyword evidence="5 6" id="KW-0472">Membrane</keyword>
<dbReference type="NCBIfam" id="TIGR03518">
    <property type="entry name" value="ABC_perm_GldF"/>
    <property type="match status" value="1"/>
</dbReference>
<protein>
    <submittedName>
        <fullName evidence="7">Gliding motility-associated ABC transporter permease subunit GldF</fullName>
    </submittedName>
</protein>
<gene>
    <name evidence="7" type="primary">gldF</name>
    <name evidence="7" type="ORF">DNU06_11350</name>
</gene>
<dbReference type="AlphaFoldDB" id="A0A2W1NBY2"/>
<dbReference type="Proteomes" id="UP000249248">
    <property type="component" value="Unassembled WGS sequence"/>
</dbReference>
<feature type="transmembrane region" description="Helical" evidence="6">
    <location>
        <begin position="220"/>
        <end position="238"/>
    </location>
</feature>
<keyword evidence="3 6" id="KW-0812">Transmembrane</keyword>
<dbReference type="InterPro" id="IPR019860">
    <property type="entry name" value="Motility-assoc_ABC_perm_GldF"/>
</dbReference>